<sequence length="567" mass="61643">MHLNRGKVKDQEEETMELITHSRLRNRSSLSRSELEPLSAATPTPPMVKSILLGGTPMGMVGMLLGAGTIAGIHHFFLAFLEGRDAQEQFWIKNSSNAFSTLVQWLCTGSVTISLTQLIWLFLCRRPFTVKQLNHLFGLPDPIETLCLVWSWKIFPIIVMAMLVQALALVSILAPNALEVGSASPTTDIISVATISFANGNGWTTGSMTTCTYTVTTAWERVLSRSFQSDTLIGWTAPAGCGSACNYTIEYAAPALQCSDIGQDEILDDGDGSSGLSNPSAILQSMNGTTETIVYNATSVISESGWNFTMVWRTYHGPSEDIAAAGVQCALYNTTQRAVVTFVNNTAIISPRIISFNDPFSISDHNSDCAAIEKGSNPPAGLSSRASYIVIMGWLCSQLNGQIAFTSVGDKQWFSQTNVLTSNLFSMNETARTFSPNPPDMRRALEETLVNATIALISSEGDMAMVEASVARDRLVWVYHALRLWIPYAVALGCTAVCGAAGLTCIVKNKEVGDLDFSAIARATRNEDLDDVFGADADEDANKDAVLQYGLQRKDERGRFRVFELVK</sequence>
<feature type="region of interest" description="Disordered" evidence="1">
    <location>
        <begin position="1"/>
        <end position="20"/>
    </location>
</feature>
<evidence type="ECO:0000313" key="3">
    <source>
        <dbReference type="EMBL" id="KAK0482790.1"/>
    </source>
</evidence>
<feature type="transmembrane region" description="Helical" evidence="2">
    <location>
        <begin position="102"/>
        <end position="123"/>
    </location>
</feature>
<feature type="transmembrane region" description="Helical" evidence="2">
    <location>
        <begin position="60"/>
        <end position="81"/>
    </location>
</feature>
<feature type="transmembrane region" description="Helical" evidence="2">
    <location>
        <begin position="154"/>
        <end position="174"/>
    </location>
</feature>
<evidence type="ECO:0008006" key="5">
    <source>
        <dbReference type="Google" id="ProtNLM"/>
    </source>
</evidence>
<comment type="caution">
    <text evidence="3">The sequence shown here is derived from an EMBL/GenBank/DDBJ whole genome shotgun (WGS) entry which is preliminary data.</text>
</comment>
<dbReference type="PANTHER" id="PTHR35041:SF6">
    <property type="entry name" value="FORMYLMETHIONINE DEFORMYLASE-LIKE PROTEIN-RELATED"/>
    <property type="match status" value="1"/>
</dbReference>
<evidence type="ECO:0000313" key="4">
    <source>
        <dbReference type="Proteomes" id="UP001175227"/>
    </source>
</evidence>
<keyword evidence="2" id="KW-1133">Transmembrane helix</keyword>
<name>A0AA39UKP4_9AGAR</name>
<keyword evidence="4" id="KW-1185">Reference proteome</keyword>
<protein>
    <recommendedName>
        <fullName evidence="5">Transmembrane protein</fullName>
    </recommendedName>
</protein>
<dbReference type="EMBL" id="JAUEPR010000007">
    <property type="protein sequence ID" value="KAK0482790.1"/>
    <property type="molecule type" value="Genomic_DNA"/>
</dbReference>
<evidence type="ECO:0000256" key="2">
    <source>
        <dbReference type="SAM" id="Phobius"/>
    </source>
</evidence>
<dbReference type="PANTHER" id="PTHR35041">
    <property type="entry name" value="MEDIATOR OF RNA POLYMERASE II TRANSCRIPTION SUBUNIT 1"/>
    <property type="match status" value="1"/>
</dbReference>
<keyword evidence="2" id="KW-0472">Membrane</keyword>
<organism evidence="3 4">
    <name type="scientific">Armillaria novae-zelandiae</name>
    <dbReference type="NCBI Taxonomy" id="153914"/>
    <lineage>
        <taxon>Eukaryota</taxon>
        <taxon>Fungi</taxon>
        <taxon>Dikarya</taxon>
        <taxon>Basidiomycota</taxon>
        <taxon>Agaricomycotina</taxon>
        <taxon>Agaricomycetes</taxon>
        <taxon>Agaricomycetidae</taxon>
        <taxon>Agaricales</taxon>
        <taxon>Marasmiineae</taxon>
        <taxon>Physalacriaceae</taxon>
        <taxon>Armillaria</taxon>
    </lineage>
</organism>
<gene>
    <name evidence="3" type="ORF">IW261DRAFT_1679577</name>
</gene>
<evidence type="ECO:0000256" key="1">
    <source>
        <dbReference type="SAM" id="MobiDB-lite"/>
    </source>
</evidence>
<reference evidence="3" key="1">
    <citation type="submission" date="2023-06" db="EMBL/GenBank/DDBJ databases">
        <authorList>
            <consortium name="Lawrence Berkeley National Laboratory"/>
            <person name="Ahrendt S."/>
            <person name="Sahu N."/>
            <person name="Indic B."/>
            <person name="Wong-Bajracharya J."/>
            <person name="Merenyi Z."/>
            <person name="Ke H.-M."/>
            <person name="Monk M."/>
            <person name="Kocsube S."/>
            <person name="Drula E."/>
            <person name="Lipzen A."/>
            <person name="Balint B."/>
            <person name="Henrissat B."/>
            <person name="Andreopoulos B."/>
            <person name="Martin F.M."/>
            <person name="Harder C.B."/>
            <person name="Rigling D."/>
            <person name="Ford K.L."/>
            <person name="Foster G.D."/>
            <person name="Pangilinan J."/>
            <person name="Papanicolaou A."/>
            <person name="Barry K."/>
            <person name="LaButti K."/>
            <person name="Viragh M."/>
            <person name="Koriabine M."/>
            <person name="Yan M."/>
            <person name="Riley R."/>
            <person name="Champramary S."/>
            <person name="Plett K.L."/>
            <person name="Tsai I.J."/>
            <person name="Slot J."/>
            <person name="Sipos G."/>
            <person name="Plett J."/>
            <person name="Nagy L.G."/>
            <person name="Grigoriev I.V."/>
        </authorList>
    </citation>
    <scope>NUCLEOTIDE SEQUENCE</scope>
    <source>
        <strain evidence="3">ICMP 16352</strain>
    </source>
</reference>
<proteinExistence type="predicted"/>
<dbReference type="AlphaFoldDB" id="A0AA39UKP4"/>
<dbReference type="Proteomes" id="UP001175227">
    <property type="component" value="Unassembled WGS sequence"/>
</dbReference>
<accession>A0AA39UKP4</accession>
<keyword evidence="2" id="KW-0812">Transmembrane</keyword>